<protein>
    <recommendedName>
        <fullName evidence="3">Phosphate ABC transporter substrate-binding protein</fullName>
    </recommendedName>
</protein>
<dbReference type="Gene3D" id="3.40.190.10">
    <property type="entry name" value="Periplasmic binding protein-like II"/>
    <property type="match status" value="2"/>
</dbReference>
<dbReference type="PANTHER" id="PTHR35841">
    <property type="entry name" value="PHOSPHONATES-BINDING PERIPLASMIC PROTEIN"/>
    <property type="match status" value="1"/>
</dbReference>
<accession>A0A1D8TYG8</accession>
<evidence type="ECO:0000313" key="2">
    <source>
        <dbReference type="Proteomes" id="UP000177870"/>
    </source>
</evidence>
<evidence type="ECO:0000313" key="1">
    <source>
        <dbReference type="EMBL" id="AOX02605.1"/>
    </source>
</evidence>
<sequence>MFRKVVTTIALIGILIPLWGCQNQSESQAKEVIVLGDIALNPSRKQRFQGVADYLAANLGQAGIGQGEVKIASDKETMAQWIKAGVVDLYMDSPYPAMYMVNQTGAKVILRRWKKGVAEYSTIFFARQDSGLKSLEDLKGKMLALEIPFSSSGYMFPLSHLMKAGMNPVEKGEANHQVPKNQVGYVFAGDDLNTVRWVLSKNVDAGATDSETFAGLSESQRSQLVVLAETNKFPRQVVVAAPDMDPKVLEEVKEVLMKMHKNKEGQEILQKFKKTAKFDQFPQEPKAALAQMEEYYELVQAGDK</sequence>
<reference evidence="2" key="1">
    <citation type="submission" date="2016-10" db="EMBL/GenBank/DDBJ databases">
        <title>Comparative genomics uncovers the prolific and rare metabolic potential of the cyanobacterial genus Moorea.</title>
        <authorList>
            <person name="Leao T."/>
            <person name="Castelao G."/>
            <person name="Korobeynikov A."/>
            <person name="Monroe E.A."/>
            <person name="Podell S."/>
            <person name="Glukhov E."/>
            <person name="Allen E."/>
            <person name="Gerwick W.H."/>
            <person name="Gerwick L."/>
        </authorList>
    </citation>
    <scope>NUCLEOTIDE SEQUENCE [LARGE SCALE GENOMIC DNA]</scope>
    <source>
        <strain evidence="2">PAL-8-15-08-1</strain>
    </source>
</reference>
<organism evidence="1 2">
    <name type="scientific">Moorena producens PAL-8-15-08-1</name>
    <dbReference type="NCBI Taxonomy" id="1458985"/>
    <lineage>
        <taxon>Bacteria</taxon>
        <taxon>Bacillati</taxon>
        <taxon>Cyanobacteriota</taxon>
        <taxon>Cyanophyceae</taxon>
        <taxon>Coleofasciculales</taxon>
        <taxon>Coleofasciculaceae</taxon>
        <taxon>Moorena</taxon>
    </lineage>
</organism>
<name>A0A1D8TYG8_9CYAN</name>
<dbReference type="PANTHER" id="PTHR35841:SF1">
    <property type="entry name" value="PHOSPHONATES-BINDING PERIPLASMIC PROTEIN"/>
    <property type="match status" value="1"/>
</dbReference>
<dbReference type="RefSeq" id="WP_070395007.1">
    <property type="nucleotide sequence ID" value="NZ_CP017599.1"/>
</dbReference>
<dbReference type="AlphaFoldDB" id="A0A1D8TYG8"/>
<dbReference type="EMBL" id="CP017599">
    <property type="protein sequence ID" value="AOX02605.1"/>
    <property type="molecule type" value="Genomic_DNA"/>
</dbReference>
<dbReference type="Proteomes" id="UP000177870">
    <property type="component" value="Chromosome"/>
</dbReference>
<gene>
    <name evidence="1" type="ORF">BJP34_27015</name>
</gene>
<dbReference type="SUPFAM" id="SSF53850">
    <property type="entry name" value="Periplasmic binding protein-like II"/>
    <property type="match status" value="1"/>
</dbReference>
<proteinExistence type="predicted"/>
<dbReference type="Pfam" id="PF12974">
    <property type="entry name" value="Phosphonate-bd"/>
    <property type="match status" value="1"/>
</dbReference>
<dbReference type="OrthoDB" id="9776786at2"/>
<dbReference type="KEGG" id="mpro:BJP34_27015"/>
<evidence type="ECO:0008006" key="3">
    <source>
        <dbReference type="Google" id="ProtNLM"/>
    </source>
</evidence>
<dbReference type="STRING" id="1458985.BJP34_27015"/>